<dbReference type="OrthoDB" id="8196581at2759"/>
<evidence type="ECO:0000256" key="1">
    <source>
        <dbReference type="SAM" id="Coils"/>
    </source>
</evidence>
<organism evidence="4 5">
    <name type="scientific">Arctia plantaginis</name>
    <name type="common">Wood tiger moth</name>
    <name type="synonym">Phalaena plantaginis</name>
    <dbReference type="NCBI Taxonomy" id="874455"/>
    <lineage>
        <taxon>Eukaryota</taxon>
        <taxon>Metazoa</taxon>
        <taxon>Ecdysozoa</taxon>
        <taxon>Arthropoda</taxon>
        <taxon>Hexapoda</taxon>
        <taxon>Insecta</taxon>
        <taxon>Pterygota</taxon>
        <taxon>Neoptera</taxon>
        <taxon>Endopterygota</taxon>
        <taxon>Lepidoptera</taxon>
        <taxon>Glossata</taxon>
        <taxon>Ditrysia</taxon>
        <taxon>Noctuoidea</taxon>
        <taxon>Erebidae</taxon>
        <taxon>Arctiinae</taxon>
        <taxon>Arctia</taxon>
    </lineage>
</organism>
<feature type="compositionally biased region" description="Polar residues" evidence="2">
    <location>
        <begin position="1"/>
        <end position="15"/>
    </location>
</feature>
<dbReference type="InterPro" id="IPR057251">
    <property type="entry name" value="FP_C"/>
</dbReference>
<feature type="coiled-coil region" evidence="1">
    <location>
        <begin position="98"/>
        <end position="132"/>
    </location>
</feature>
<feature type="domain" description="FP protein C-terminal" evidence="3">
    <location>
        <begin position="247"/>
        <end position="288"/>
    </location>
</feature>
<keyword evidence="1" id="KW-0175">Coiled coil</keyword>
<proteinExistence type="predicted"/>
<dbReference type="EMBL" id="CADEBC010000547">
    <property type="protein sequence ID" value="CAB3251305.1"/>
    <property type="molecule type" value="Genomic_DNA"/>
</dbReference>
<protein>
    <recommendedName>
        <fullName evidence="3">FP protein C-terminal domain-containing protein</fullName>
    </recommendedName>
</protein>
<gene>
    <name evidence="4" type="ORF">APLA_LOCUS12967</name>
</gene>
<name>A0A8S1AN61_ARCPL</name>
<keyword evidence="5" id="KW-1185">Reference proteome</keyword>
<sequence length="289" mass="33008">MPNDPATQTPSGHQDNITRRKKTTTTDDPDYSQIDVPVTSRIVTNIVQREIKELMKHLNETLANYVNKELKTIKDEIVPVKESMTFINNQYDEMRAGLAERNSQIHDIKKENEELKNAVKDLTTKVNLMEQHSRSCNVEIKCVPEFKSENLVSMVMNISKVISFELSESNIHNTTRIAKQNPTSTRTKSIIVQFSSPKIRKGFLAATIKFNKSKSNDNINNIKKLNSSLIGIAGKKESIYITEHLSPGNKAIHAAARKRGKELNYKYVWIRNGRIFMRKSDDSQYTLIV</sequence>
<dbReference type="AlphaFoldDB" id="A0A8S1AN61"/>
<evidence type="ECO:0000256" key="2">
    <source>
        <dbReference type="SAM" id="MobiDB-lite"/>
    </source>
</evidence>
<dbReference type="Pfam" id="PF25298">
    <property type="entry name" value="Baculo_FP_2nd"/>
    <property type="match status" value="1"/>
</dbReference>
<dbReference type="Proteomes" id="UP000494106">
    <property type="component" value="Unassembled WGS sequence"/>
</dbReference>
<comment type="caution">
    <text evidence="4">The sequence shown here is derived from an EMBL/GenBank/DDBJ whole genome shotgun (WGS) entry which is preliminary data.</text>
</comment>
<evidence type="ECO:0000313" key="4">
    <source>
        <dbReference type="EMBL" id="CAB3251305.1"/>
    </source>
</evidence>
<accession>A0A8S1AN61</accession>
<reference evidence="4 5" key="1">
    <citation type="submission" date="2020-04" db="EMBL/GenBank/DDBJ databases">
        <authorList>
            <person name="Wallbank WR R."/>
            <person name="Pardo Diaz C."/>
            <person name="Kozak K."/>
            <person name="Martin S."/>
            <person name="Jiggins C."/>
            <person name="Moest M."/>
            <person name="Warren A I."/>
            <person name="Byers J.R.P. K."/>
            <person name="Montejo-Kovacevich G."/>
            <person name="Yen C E."/>
        </authorList>
    </citation>
    <scope>NUCLEOTIDE SEQUENCE [LARGE SCALE GENOMIC DNA]</scope>
</reference>
<feature type="region of interest" description="Disordered" evidence="2">
    <location>
        <begin position="1"/>
        <end position="32"/>
    </location>
</feature>
<evidence type="ECO:0000259" key="3">
    <source>
        <dbReference type="Pfam" id="PF25298"/>
    </source>
</evidence>
<evidence type="ECO:0000313" key="5">
    <source>
        <dbReference type="Proteomes" id="UP000494106"/>
    </source>
</evidence>